<evidence type="ECO:0000256" key="7">
    <source>
        <dbReference type="ARBA" id="ARBA00023163"/>
    </source>
</evidence>
<keyword evidence="5" id="KW-0418">Kinase</keyword>
<gene>
    <name evidence="11" type="ORF">H8E19_16505</name>
</gene>
<dbReference type="PROSITE" id="PS50109">
    <property type="entry name" value="HIS_KIN"/>
    <property type="match status" value="1"/>
</dbReference>
<dbReference type="PROSITE" id="PS50110">
    <property type="entry name" value="RESPONSE_REGULATORY"/>
    <property type="match status" value="1"/>
</dbReference>
<keyword evidence="7" id="KW-0804">Transcription</keyword>
<dbReference type="SMART" id="SM00448">
    <property type="entry name" value="REC"/>
    <property type="match status" value="1"/>
</dbReference>
<evidence type="ECO:0000256" key="4">
    <source>
        <dbReference type="ARBA" id="ARBA00022679"/>
    </source>
</evidence>
<dbReference type="FunFam" id="3.40.50.2300:FF:000018">
    <property type="entry name" value="DNA-binding transcriptional regulator NtrC"/>
    <property type="match status" value="1"/>
</dbReference>
<dbReference type="InterPro" id="IPR003594">
    <property type="entry name" value="HATPase_dom"/>
</dbReference>
<keyword evidence="4" id="KW-0808">Transferase</keyword>
<dbReference type="Pfam" id="PF00512">
    <property type="entry name" value="HisKA"/>
    <property type="match status" value="1"/>
</dbReference>
<dbReference type="InterPro" id="IPR036890">
    <property type="entry name" value="HATPase_C_sf"/>
</dbReference>
<keyword evidence="3 8" id="KW-0597">Phosphoprotein</keyword>
<dbReference type="SUPFAM" id="SSF55874">
    <property type="entry name" value="ATPase domain of HSP90 chaperone/DNA topoisomerase II/histidine kinase"/>
    <property type="match status" value="1"/>
</dbReference>
<dbReference type="Proteomes" id="UP000650524">
    <property type="component" value="Unassembled WGS sequence"/>
</dbReference>
<dbReference type="GO" id="GO:0009927">
    <property type="term" value="F:histidine phosphotransfer kinase activity"/>
    <property type="evidence" value="ECO:0007669"/>
    <property type="project" value="TreeGrafter"/>
</dbReference>
<dbReference type="AlphaFoldDB" id="A0A8J6N3P0"/>
<proteinExistence type="predicted"/>
<keyword evidence="6" id="KW-0805">Transcription regulation</keyword>
<evidence type="ECO:0000256" key="1">
    <source>
        <dbReference type="ARBA" id="ARBA00000085"/>
    </source>
</evidence>
<dbReference type="InterPro" id="IPR003661">
    <property type="entry name" value="HisK_dim/P_dom"/>
</dbReference>
<evidence type="ECO:0000313" key="12">
    <source>
        <dbReference type="Proteomes" id="UP000650524"/>
    </source>
</evidence>
<evidence type="ECO:0000259" key="9">
    <source>
        <dbReference type="PROSITE" id="PS50109"/>
    </source>
</evidence>
<comment type="caution">
    <text evidence="11">The sequence shown here is derived from an EMBL/GenBank/DDBJ whole genome shotgun (WGS) entry which is preliminary data.</text>
</comment>
<dbReference type="PANTHER" id="PTHR43047:SF72">
    <property type="entry name" value="OSMOSENSING HISTIDINE PROTEIN KINASE SLN1"/>
    <property type="match status" value="1"/>
</dbReference>
<dbReference type="FunFam" id="3.30.565.10:FF:000006">
    <property type="entry name" value="Sensor histidine kinase WalK"/>
    <property type="match status" value="1"/>
</dbReference>
<organism evidence="11 12">
    <name type="scientific">Candidatus Desulfacyla euxinica</name>
    <dbReference type="NCBI Taxonomy" id="2841693"/>
    <lineage>
        <taxon>Bacteria</taxon>
        <taxon>Deltaproteobacteria</taxon>
        <taxon>Candidatus Desulfacyla</taxon>
    </lineage>
</organism>
<dbReference type="InterPro" id="IPR011006">
    <property type="entry name" value="CheY-like_superfamily"/>
</dbReference>
<accession>A0A8J6N3P0</accession>
<dbReference type="Gene3D" id="1.10.287.130">
    <property type="match status" value="1"/>
</dbReference>
<dbReference type="PRINTS" id="PR00344">
    <property type="entry name" value="BCTRLSENSOR"/>
</dbReference>
<evidence type="ECO:0000313" key="11">
    <source>
        <dbReference type="EMBL" id="MBC8179006.1"/>
    </source>
</evidence>
<dbReference type="GO" id="GO:0005886">
    <property type="term" value="C:plasma membrane"/>
    <property type="evidence" value="ECO:0007669"/>
    <property type="project" value="TreeGrafter"/>
</dbReference>
<dbReference type="InterPro" id="IPR001789">
    <property type="entry name" value="Sig_transdc_resp-reg_receiver"/>
</dbReference>
<dbReference type="SMART" id="SM00388">
    <property type="entry name" value="HisKA"/>
    <property type="match status" value="1"/>
</dbReference>
<dbReference type="Gene3D" id="3.40.50.2300">
    <property type="match status" value="1"/>
</dbReference>
<dbReference type="CDD" id="cd00082">
    <property type="entry name" value="HisKA"/>
    <property type="match status" value="1"/>
</dbReference>
<reference evidence="11 12" key="1">
    <citation type="submission" date="2020-08" db="EMBL/GenBank/DDBJ databases">
        <title>Bridging the membrane lipid divide: bacteria of the FCB group superphylum have the potential to synthesize archaeal ether lipids.</title>
        <authorList>
            <person name="Villanueva L."/>
            <person name="Von Meijenfeldt F.A.B."/>
            <person name="Westbye A.B."/>
            <person name="Yadav S."/>
            <person name="Hopmans E.C."/>
            <person name="Dutilh B.E."/>
            <person name="Sinninghe Damste J.S."/>
        </authorList>
    </citation>
    <scope>NUCLEOTIDE SEQUENCE [LARGE SCALE GENOMIC DNA]</scope>
    <source>
        <strain evidence="11">NIOZ-UU27</strain>
    </source>
</reference>
<feature type="domain" description="Histidine kinase" evidence="9">
    <location>
        <begin position="271"/>
        <end position="489"/>
    </location>
</feature>
<evidence type="ECO:0000259" key="10">
    <source>
        <dbReference type="PROSITE" id="PS50110"/>
    </source>
</evidence>
<dbReference type="CDD" id="cd00075">
    <property type="entry name" value="HATPase"/>
    <property type="match status" value="1"/>
</dbReference>
<name>A0A8J6N3P0_9DELT</name>
<evidence type="ECO:0000256" key="2">
    <source>
        <dbReference type="ARBA" id="ARBA00012438"/>
    </source>
</evidence>
<dbReference type="Gene3D" id="3.30.450.20">
    <property type="entry name" value="PAS domain"/>
    <property type="match status" value="1"/>
</dbReference>
<dbReference type="SMART" id="SM00387">
    <property type="entry name" value="HATPase_c"/>
    <property type="match status" value="1"/>
</dbReference>
<dbReference type="InterPro" id="IPR036097">
    <property type="entry name" value="HisK_dim/P_sf"/>
</dbReference>
<dbReference type="PANTHER" id="PTHR43047">
    <property type="entry name" value="TWO-COMPONENT HISTIDINE PROTEIN KINASE"/>
    <property type="match status" value="1"/>
</dbReference>
<protein>
    <recommendedName>
        <fullName evidence="2">histidine kinase</fullName>
        <ecNumber evidence="2">2.7.13.3</ecNumber>
    </recommendedName>
</protein>
<dbReference type="Gene3D" id="3.30.565.10">
    <property type="entry name" value="Histidine kinase-like ATPase, C-terminal domain"/>
    <property type="match status" value="1"/>
</dbReference>
<dbReference type="SUPFAM" id="SSF52172">
    <property type="entry name" value="CheY-like"/>
    <property type="match status" value="1"/>
</dbReference>
<evidence type="ECO:0000256" key="8">
    <source>
        <dbReference type="PROSITE-ProRule" id="PRU00169"/>
    </source>
</evidence>
<evidence type="ECO:0000256" key="6">
    <source>
        <dbReference type="ARBA" id="ARBA00023015"/>
    </source>
</evidence>
<feature type="modified residue" description="4-aspartylphosphate" evidence="8">
    <location>
        <position position="55"/>
    </location>
</feature>
<feature type="domain" description="Response regulatory" evidence="10">
    <location>
        <begin position="6"/>
        <end position="120"/>
    </location>
</feature>
<dbReference type="InterPro" id="IPR005467">
    <property type="entry name" value="His_kinase_dom"/>
</dbReference>
<dbReference type="InterPro" id="IPR004358">
    <property type="entry name" value="Sig_transdc_His_kin-like_C"/>
</dbReference>
<dbReference type="SUPFAM" id="SSF47384">
    <property type="entry name" value="Homodimeric domain of signal transducing histidine kinase"/>
    <property type="match status" value="1"/>
</dbReference>
<dbReference type="EMBL" id="JACNJD010000336">
    <property type="protein sequence ID" value="MBC8179006.1"/>
    <property type="molecule type" value="Genomic_DNA"/>
</dbReference>
<dbReference type="Pfam" id="PF02518">
    <property type="entry name" value="HATPase_c"/>
    <property type="match status" value="1"/>
</dbReference>
<evidence type="ECO:0000256" key="5">
    <source>
        <dbReference type="ARBA" id="ARBA00022777"/>
    </source>
</evidence>
<sequence length="492" mass="54624">MNETIKILVIDDEKAIRNGCRRVLTGKGYEVITAENGQIGLDILAKKSMDIILLDLKMPVIGGEKVLETTRREYPDIPVIIITGHGTVDTAVVCMKNGAYDFITKPFQIDQFLLTITRAAEKRRLEQKARQFQEENIRNLYDLNLEKSRLKTIIQQMANGVMVTNRNLEVVLHNPALMRLMEIPEEIESPAPIGKIIHKESLIDTLKQILSGESPEEGSVSQEITVGANALRAISAPALGPNKAVAGTVTVLEDITAFKQLDEMKSDFVNMVAHELRSPLVSIRQLNSVLLEGLAGPLEEKQQDFVKRGMNKIDSLLELINDLLDVAKIEAGKYVQHQVPTDIGQIIEETVALMEPRAKEQGITLTHSYHNLKPVQADPKNIEEIFNNLVSNAINYSPEGGRVTITARGLAEYMEIKVEDTGVGIPPEELPKIFDKFYRVKHPKTRQVIGTGLGLAIVRGVIEAHHGTIDVESIPDKGTTFRILLPVIEPKD</sequence>
<dbReference type="GO" id="GO:0000155">
    <property type="term" value="F:phosphorelay sensor kinase activity"/>
    <property type="evidence" value="ECO:0007669"/>
    <property type="project" value="InterPro"/>
</dbReference>
<comment type="catalytic activity">
    <reaction evidence="1">
        <text>ATP + protein L-histidine = ADP + protein N-phospho-L-histidine.</text>
        <dbReference type="EC" id="2.7.13.3"/>
    </reaction>
</comment>
<dbReference type="Pfam" id="PF00072">
    <property type="entry name" value="Response_reg"/>
    <property type="match status" value="1"/>
</dbReference>
<dbReference type="EC" id="2.7.13.3" evidence="2"/>
<evidence type="ECO:0000256" key="3">
    <source>
        <dbReference type="ARBA" id="ARBA00022553"/>
    </source>
</evidence>